<keyword evidence="3" id="KW-0645">Protease</keyword>
<evidence type="ECO:0000256" key="8">
    <source>
        <dbReference type="ARBA" id="ARBA00023157"/>
    </source>
</evidence>
<dbReference type="Pfam" id="PF01421">
    <property type="entry name" value="Reprolysin"/>
    <property type="match status" value="1"/>
</dbReference>
<dbReference type="GeneID" id="126879424"/>
<dbReference type="Proteomes" id="UP001652700">
    <property type="component" value="Unplaced"/>
</dbReference>
<evidence type="ECO:0000256" key="7">
    <source>
        <dbReference type="ARBA" id="ARBA00023049"/>
    </source>
</evidence>
<feature type="binding site" evidence="10">
    <location>
        <position position="426"/>
    </location>
    <ligand>
        <name>Zn(2+)</name>
        <dbReference type="ChEBI" id="CHEBI:29105"/>
        <note>catalytic</note>
    </ligand>
</feature>
<dbReference type="InterPro" id="IPR050439">
    <property type="entry name" value="ADAMTS_ADAMTS-like"/>
</dbReference>
<dbReference type="Gene3D" id="2.20.100.10">
    <property type="entry name" value="Thrombospondin type-1 (TSP1) repeat"/>
    <property type="match status" value="1"/>
</dbReference>
<dbReference type="Pfam" id="PF17771">
    <property type="entry name" value="ADAMTS_CR_2"/>
    <property type="match status" value="1"/>
</dbReference>
<keyword evidence="14" id="KW-1185">Reference proteome</keyword>
<protein>
    <recommendedName>
        <fullName evidence="12">Peptidase M12B domain-containing protein</fullName>
    </recommendedName>
</protein>
<name>A0ABM5JKC6_DIAVI</name>
<feature type="binding site" evidence="10">
    <location>
        <position position="420"/>
    </location>
    <ligand>
        <name>Zn(2+)</name>
        <dbReference type="ChEBI" id="CHEBI:29105"/>
        <note>catalytic</note>
    </ligand>
</feature>
<dbReference type="InterPro" id="IPR041645">
    <property type="entry name" value="ADAMTS_CR_2"/>
</dbReference>
<evidence type="ECO:0000256" key="2">
    <source>
        <dbReference type="ARBA" id="ARBA00022525"/>
    </source>
</evidence>
<dbReference type="SUPFAM" id="SSF55486">
    <property type="entry name" value="Metalloproteases ('zincins'), catalytic domain"/>
    <property type="match status" value="1"/>
</dbReference>
<comment type="caution">
    <text evidence="10">Lacks conserved residue(s) required for the propagation of feature annotation.</text>
</comment>
<evidence type="ECO:0000256" key="11">
    <source>
        <dbReference type="SAM" id="SignalP"/>
    </source>
</evidence>
<dbReference type="InterPro" id="IPR024079">
    <property type="entry name" value="MetalloPept_cat_dom_sf"/>
</dbReference>
<evidence type="ECO:0000256" key="5">
    <source>
        <dbReference type="ARBA" id="ARBA00022801"/>
    </source>
</evidence>
<feature type="signal peptide" evidence="11">
    <location>
        <begin position="1"/>
        <end position="19"/>
    </location>
</feature>
<feature type="binding site" evidence="10">
    <location>
        <position position="416"/>
    </location>
    <ligand>
        <name>Zn(2+)</name>
        <dbReference type="ChEBI" id="CHEBI:29105"/>
        <note>catalytic</note>
    </ligand>
</feature>
<dbReference type="PROSITE" id="PS50215">
    <property type="entry name" value="ADAM_MEPRO"/>
    <property type="match status" value="1"/>
</dbReference>
<dbReference type="EnsemblMetazoa" id="XM_050642435.1">
    <property type="protein sequence ID" value="XP_050498392.1"/>
    <property type="gene ID" value="LOC126879424"/>
</dbReference>
<evidence type="ECO:0000313" key="14">
    <source>
        <dbReference type="Proteomes" id="UP001652700"/>
    </source>
</evidence>
<keyword evidence="11" id="KW-0732">Signal</keyword>
<keyword evidence="5" id="KW-0378">Hydrolase</keyword>
<dbReference type="PANTHER" id="PTHR13723">
    <property type="entry name" value="ADAMTS A DISINTEGRIN AND METALLOPROTEASE WITH THROMBOSPONDIN MOTIFS PROTEASE"/>
    <property type="match status" value="1"/>
</dbReference>
<dbReference type="Gene3D" id="3.40.390.10">
    <property type="entry name" value="Collagenase (Catalytic Domain)"/>
    <property type="match status" value="1"/>
</dbReference>
<accession>A0ABM5JKC6</accession>
<dbReference type="InterPro" id="IPR001590">
    <property type="entry name" value="Peptidase_M12B"/>
</dbReference>
<keyword evidence="4 10" id="KW-0479">Metal-binding</keyword>
<organism evidence="13 14">
    <name type="scientific">Diabrotica virgifera virgifera</name>
    <name type="common">western corn rootworm</name>
    <dbReference type="NCBI Taxonomy" id="50390"/>
    <lineage>
        <taxon>Eukaryota</taxon>
        <taxon>Metazoa</taxon>
        <taxon>Ecdysozoa</taxon>
        <taxon>Arthropoda</taxon>
        <taxon>Hexapoda</taxon>
        <taxon>Insecta</taxon>
        <taxon>Pterygota</taxon>
        <taxon>Neoptera</taxon>
        <taxon>Endopterygota</taxon>
        <taxon>Coleoptera</taxon>
        <taxon>Polyphaga</taxon>
        <taxon>Cucujiformia</taxon>
        <taxon>Chrysomeloidea</taxon>
        <taxon>Chrysomelidae</taxon>
        <taxon>Galerucinae</taxon>
        <taxon>Diabroticina</taxon>
        <taxon>Diabroticites</taxon>
        <taxon>Diabrotica</taxon>
    </lineage>
</organism>
<keyword evidence="9" id="KW-0325">Glycoprotein</keyword>
<feature type="active site" evidence="10">
    <location>
        <position position="417"/>
    </location>
</feature>
<evidence type="ECO:0000313" key="13">
    <source>
        <dbReference type="EnsemblMetazoa" id="XP_050498392.1"/>
    </source>
</evidence>
<keyword evidence="7" id="KW-0482">Metalloprotease</keyword>
<proteinExistence type="predicted"/>
<dbReference type="InterPro" id="IPR000884">
    <property type="entry name" value="TSP1_rpt"/>
</dbReference>
<evidence type="ECO:0000256" key="1">
    <source>
        <dbReference type="ARBA" id="ARBA00004613"/>
    </source>
</evidence>
<dbReference type="PROSITE" id="PS50092">
    <property type="entry name" value="TSP1"/>
    <property type="match status" value="1"/>
</dbReference>
<comment type="subcellular location">
    <subcellularLocation>
        <location evidence="1">Secreted</location>
    </subcellularLocation>
</comment>
<evidence type="ECO:0000256" key="10">
    <source>
        <dbReference type="PROSITE-ProRule" id="PRU00276"/>
    </source>
</evidence>
<evidence type="ECO:0000256" key="9">
    <source>
        <dbReference type="ARBA" id="ARBA00023180"/>
    </source>
</evidence>
<evidence type="ECO:0000256" key="4">
    <source>
        <dbReference type="ARBA" id="ARBA00022723"/>
    </source>
</evidence>
<evidence type="ECO:0000256" key="6">
    <source>
        <dbReference type="ARBA" id="ARBA00022833"/>
    </source>
</evidence>
<keyword evidence="8" id="KW-1015">Disulfide bond</keyword>
<evidence type="ECO:0000256" key="3">
    <source>
        <dbReference type="ARBA" id="ARBA00022670"/>
    </source>
</evidence>
<reference evidence="13" key="1">
    <citation type="submission" date="2025-05" db="UniProtKB">
        <authorList>
            <consortium name="EnsemblMetazoa"/>
        </authorList>
    </citation>
    <scope>IDENTIFICATION</scope>
</reference>
<dbReference type="RefSeq" id="XP_050498392.1">
    <property type="nucleotide sequence ID" value="XM_050642435.1"/>
</dbReference>
<dbReference type="InterPro" id="IPR036383">
    <property type="entry name" value="TSP1_rpt_sf"/>
</dbReference>
<sequence length="805" mass="90630">MFNKILLFIIFFNLNLVISFPREALLDAMNEDELMYYFQTSDRAGIPEYEIVELPVVLSVEAVDVYDGYDEEIDYSFLAFERPINLKLKRNADILGHNFTTYVHDEDGISVFNHVPRSCHYLHEDGITVASMSICSSKNVQGLIFLENTTLEVQPLTDRLQSVLNTKEPLMEALLQDESLTIPHLVKRASFFPGFPHTEEDYFPIAANVWSENDHIRTNNIFDAENGYNFGDNIFRPYSEAASSKIPTLTLELAMFFDEAAYKIFAPYFSYDDKKLQDMLLAYMNAVQALYHHPSLGTSLELVLTRMDIMKRQPADMQHYSGERNKLLDSFCSYQEKINPKGDDNPAHWDMGLYVSGLDFFAYDNGRKSGVTMGLATVGGVCLDRYACVIAEFGTTNVFGKPYPSAGFTSVYVLAHEIGHNLGMHHDSIDNSCPKEGYIMSPSRGTNGETQWSRCSADVMKKLSSWAKCLEDTSKPNKNLDHNKFLRTPGQKFTAKKQCEILLRDKDATVLPSQGLSDICYNLHCKTPHRSGHYFAGPALEGTQCGYGQYCYGGTCVKKALPKPVKVVPGGWGPWKEGVCSSGCIEKSKGNTSKRRLCNNPAPLNTDEGCEGSSVQFGLCNDSKVCKGKISAVKYASQKCTEFSKLLPELESVGTGLQSPHEEGRLWMGCAIFCKRADSGIFYTPRIELNDLGISPYFPDGTWCHSVGNRNFYCLQHHCLPENFQIRTLTNHLEDLSFLQNARPHAHVSQDIKDYLSVDSYGRPIKTTLSEGDDIPPPDEEWESHDYIEIPGLREKYYNENANKI</sequence>
<feature type="domain" description="Peptidase M12B" evidence="12">
    <location>
        <begin position="249"/>
        <end position="463"/>
    </location>
</feature>
<keyword evidence="2" id="KW-0964">Secreted</keyword>
<dbReference type="Gene3D" id="3.40.1620.60">
    <property type="match status" value="1"/>
</dbReference>
<keyword evidence="6 10" id="KW-0862">Zinc</keyword>
<evidence type="ECO:0000259" key="12">
    <source>
        <dbReference type="PROSITE" id="PS50215"/>
    </source>
</evidence>
<dbReference type="PANTHER" id="PTHR13723:SF294">
    <property type="entry name" value="A DISINTEGRIN AND METALLOPROTEINASE WITH THROMBOSPONDIN MOTIFS 7-LIKE PROTEIN"/>
    <property type="match status" value="1"/>
</dbReference>
<feature type="chain" id="PRO_5047282864" description="Peptidase M12B domain-containing protein" evidence="11">
    <location>
        <begin position="20"/>
        <end position="805"/>
    </location>
</feature>